<dbReference type="Pfam" id="PF26213">
    <property type="entry name" value="TYRAAT1_C"/>
    <property type="match status" value="1"/>
</dbReference>
<dbReference type="PROSITE" id="PS51176">
    <property type="entry name" value="PDH_ADH"/>
    <property type="match status" value="1"/>
</dbReference>
<evidence type="ECO:0000259" key="2">
    <source>
        <dbReference type="PROSITE" id="PS51176"/>
    </source>
</evidence>
<gene>
    <name evidence="3" type="ORF">LUZ63_015123</name>
</gene>
<dbReference type="GO" id="GO:0004665">
    <property type="term" value="F:prephenate dehydrogenase (NADP+) activity"/>
    <property type="evidence" value="ECO:0007669"/>
    <property type="project" value="InterPro"/>
</dbReference>
<dbReference type="PANTHER" id="PTHR43207:SF6">
    <property type="entry name" value="OS06G0542200 PROTEIN"/>
    <property type="match status" value="1"/>
</dbReference>
<dbReference type="InterPro" id="IPR059064">
    <property type="entry name" value="TYRAAT2_C"/>
</dbReference>
<dbReference type="EMBL" id="JAMQYH010000004">
    <property type="protein sequence ID" value="KAJ1690968.1"/>
    <property type="molecule type" value="Genomic_DNA"/>
</dbReference>
<dbReference type="SUPFAM" id="SSF48179">
    <property type="entry name" value="6-phosphogluconate dehydrogenase C-terminal domain-like"/>
    <property type="match status" value="1"/>
</dbReference>
<protein>
    <recommendedName>
        <fullName evidence="2">Prephenate/arogenate dehydrogenase domain-containing protein</fullName>
    </recommendedName>
</protein>
<proteinExistence type="predicted"/>
<keyword evidence="1" id="KW-0560">Oxidoreductase</keyword>
<accession>A0A9Q0CBR2</accession>
<dbReference type="PANTHER" id="PTHR43207">
    <property type="entry name" value="AROGENATE DEHYDROGENASE-RELATED"/>
    <property type="match status" value="1"/>
</dbReference>
<dbReference type="Proteomes" id="UP001151287">
    <property type="component" value="Unassembled WGS sequence"/>
</dbReference>
<sequence>MFGPESGKNGWNGLPFVFEKVRVTDAGAQAEKCTQFLDIFEQEGCQMVEMTCEEHDRHAAGSQFITHTIGRVLSHLSLESTPINTKGYETLLQLTKNTVSDSLDLYYGLFMYNVNATEQMDNLDRAFEIVKQKLYGRLHDILRKQIVERVPMQRELRTK</sequence>
<feature type="domain" description="Prephenate/arogenate dehydrogenase" evidence="2">
    <location>
        <begin position="1"/>
        <end position="159"/>
    </location>
</feature>
<comment type="caution">
    <text evidence="3">The sequence shown here is derived from an EMBL/GenBank/DDBJ whole genome shotgun (WGS) entry which is preliminary data.</text>
</comment>
<dbReference type="InterPro" id="IPR045011">
    <property type="entry name" value="TYRAAT1/2"/>
</dbReference>
<reference evidence="3" key="1">
    <citation type="journal article" date="2022" name="Cell">
        <title>Repeat-based holocentromeres influence genome architecture and karyotype evolution.</title>
        <authorList>
            <person name="Hofstatter P.G."/>
            <person name="Thangavel G."/>
            <person name="Lux T."/>
            <person name="Neumann P."/>
            <person name="Vondrak T."/>
            <person name="Novak P."/>
            <person name="Zhang M."/>
            <person name="Costa L."/>
            <person name="Castellani M."/>
            <person name="Scott A."/>
            <person name="Toegelov H."/>
            <person name="Fuchs J."/>
            <person name="Mata-Sucre Y."/>
            <person name="Dias Y."/>
            <person name="Vanzela A.L.L."/>
            <person name="Huettel B."/>
            <person name="Almeida C.C.S."/>
            <person name="Simkova H."/>
            <person name="Souza G."/>
            <person name="Pedrosa-Harand A."/>
            <person name="Macas J."/>
            <person name="Mayer K.F.X."/>
            <person name="Houben A."/>
            <person name="Marques A."/>
        </authorList>
    </citation>
    <scope>NUCLEOTIDE SEQUENCE</scope>
    <source>
        <strain evidence="3">RhyBre1mFocal</strain>
    </source>
</reference>
<evidence type="ECO:0000313" key="3">
    <source>
        <dbReference type="EMBL" id="KAJ1690968.1"/>
    </source>
</evidence>
<dbReference type="GO" id="GO:0033730">
    <property type="term" value="F:arogenate dehydrogenase (NADP+) activity"/>
    <property type="evidence" value="ECO:0007669"/>
    <property type="project" value="InterPro"/>
</dbReference>
<name>A0A9Q0CBR2_9POAL</name>
<dbReference type="Gene3D" id="3.40.50.720">
    <property type="entry name" value="NAD(P)-binding Rossmann-like Domain"/>
    <property type="match status" value="1"/>
</dbReference>
<keyword evidence="4" id="KW-1185">Reference proteome</keyword>
<evidence type="ECO:0000313" key="4">
    <source>
        <dbReference type="Proteomes" id="UP001151287"/>
    </source>
</evidence>
<dbReference type="GO" id="GO:0008977">
    <property type="term" value="F:prephenate dehydrogenase (NAD+) activity"/>
    <property type="evidence" value="ECO:0007669"/>
    <property type="project" value="InterPro"/>
</dbReference>
<dbReference type="GO" id="GO:0006571">
    <property type="term" value="P:tyrosine biosynthetic process"/>
    <property type="evidence" value="ECO:0007669"/>
    <property type="project" value="InterPro"/>
</dbReference>
<organism evidence="3 4">
    <name type="scientific">Rhynchospora breviuscula</name>
    <dbReference type="NCBI Taxonomy" id="2022672"/>
    <lineage>
        <taxon>Eukaryota</taxon>
        <taxon>Viridiplantae</taxon>
        <taxon>Streptophyta</taxon>
        <taxon>Embryophyta</taxon>
        <taxon>Tracheophyta</taxon>
        <taxon>Spermatophyta</taxon>
        <taxon>Magnoliopsida</taxon>
        <taxon>Liliopsida</taxon>
        <taxon>Poales</taxon>
        <taxon>Cyperaceae</taxon>
        <taxon>Cyperoideae</taxon>
        <taxon>Rhynchosporeae</taxon>
        <taxon>Rhynchospora</taxon>
    </lineage>
</organism>
<dbReference type="OrthoDB" id="2414662at2759"/>
<dbReference type="InterPro" id="IPR008927">
    <property type="entry name" value="6-PGluconate_DH-like_C_sf"/>
</dbReference>
<dbReference type="InterPro" id="IPR003099">
    <property type="entry name" value="Prephen_DH"/>
</dbReference>
<evidence type="ECO:0000256" key="1">
    <source>
        <dbReference type="ARBA" id="ARBA00023002"/>
    </source>
</evidence>
<dbReference type="AlphaFoldDB" id="A0A9Q0CBR2"/>